<comment type="caution">
    <text evidence="3">The sequence shown here is derived from an EMBL/GenBank/DDBJ whole genome shotgun (WGS) entry which is preliminary data.</text>
</comment>
<organism evidence="3 4">
    <name type="scientific">Phytophthora fragariae</name>
    <dbReference type="NCBI Taxonomy" id="53985"/>
    <lineage>
        <taxon>Eukaryota</taxon>
        <taxon>Sar</taxon>
        <taxon>Stramenopiles</taxon>
        <taxon>Oomycota</taxon>
        <taxon>Peronosporomycetes</taxon>
        <taxon>Peronosporales</taxon>
        <taxon>Peronosporaceae</taxon>
        <taxon>Phytophthora</taxon>
    </lineage>
</organism>
<keyword evidence="2" id="KW-0732">Signal</keyword>
<reference evidence="3 4" key="1">
    <citation type="submission" date="2018-08" db="EMBL/GenBank/DDBJ databases">
        <title>Genomic investigation of the strawberry pathogen Phytophthora fragariae indicates pathogenicity is determined by transcriptional variation in three key races.</title>
        <authorList>
            <person name="Adams T.M."/>
            <person name="Armitage A.D."/>
            <person name="Sobczyk M.K."/>
            <person name="Bates H.J."/>
            <person name="Dunwell J.M."/>
            <person name="Nellist C.F."/>
            <person name="Harrison R.J."/>
        </authorList>
    </citation>
    <scope>NUCLEOTIDE SEQUENCE [LARGE SCALE GENOMIC DNA]</scope>
    <source>
        <strain evidence="3 4">NOV-27</strain>
    </source>
</reference>
<proteinExistence type="predicted"/>
<evidence type="ECO:0000256" key="1">
    <source>
        <dbReference type="SAM" id="MobiDB-lite"/>
    </source>
</evidence>
<evidence type="ECO:0000313" key="3">
    <source>
        <dbReference type="EMBL" id="KAE9189078.1"/>
    </source>
</evidence>
<evidence type="ECO:0000313" key="4">
    <source>
        <dbReference type="Proteomes" id="UP000433483"/>
    </source>
</evidence>
<sequence>MQLISLVQVLFVTMVVLVASTNGVVTANTNQVASTTTTATTRNLLSFEDVEPKKTLKSTDLSAPSIEERGAAAAIGGAAAGNSVTVSNKEQTSKTVTVTTYHNNGVWQRFTRWLKRTFSSGSVETSKKTSKTRRLRLQFE</sequence>
<dbReference type="Proteomes" id="UP000433483">
    <property type="component" value="Unassembled WGS sequence"/>
</dbReference>
<gene>
    <name evidence="3" type="ORF">PF005_g19791</name>
</gene>
<keyword evidence="4" id="KW-1185">Reference proteome</keyword>
<dbReference type="AlphaFoldDB" id="A0A6A3WZB6"/>
<accession>A0A6A3WZB6</accession>
<name>A0A6A3WZB6_9STRA</name>
<protein>
    <recommendedName>
        <fullName evidence="5">RxLR effector protein</fullName>
    </recommendedName>
</protein>
<feature type="region of interest" description="Disordered" evidence="1">
    <location>
        <begin position="121"/>
        <end position="140"/>
    </location>
</feature>
<feature type="compositionally biased region" description="Basic residues" evidence="1">
    <location>
        <begin position="128"/>
        <end position="140"/>
    </location>
</feature>
<evidence type="ECO:0000256" key="2">
    <source>
        <dbReference type="SAM" id="SignalP"/>
    </source>
</evidence>
<feature type="signal peptide" evidence="2">
    <location>
        <begin position="1"/>
        <end position="27"/>
    </location>
</feature>
<dbReference type="EMBL" id="QXGB01001545">
    <property type="protein sequence ID" value="KAE9189078.1"/>
    <property type="molecule type" value="Genomic_DNA"/>
</dbReference>
<feature type="chain" id="PRO_5025429903" description="RxLR effector protein" evidence="2">
    <location>
        <begin position="28"/>
        <end position="140"/>
    </location>
</feature>
<dbReference type="OrthoDB" id="129808at2759"/>
<evidence type="ECO:0008006" key="5">
    <source>
        <dbReference type="Google" id="ProtNLM"/>
    </source>
</evidence>